<evidence type="ECO:0000313" key="1">
    <source>
        <dbReference type="EMBL" id="GAA0216744.1"/>
    </source>
</evidence>
<dbReference type="RefSeq" id="WP_343932717.1">
    <property type="nucleotide sequence ID" value="NZ_BAAABU010000002.1"/>
</dbReference>
<keyword evidence="2" id="KW-1185">Reference proteome</keyword>
<comment type="caution">
    <text evidence="1">The sequence shown here is derived from an EMBL/GenBank/DDBJ whole genome shotgun (WGS) entry which is preliminary data.</text>
</comment>
<accession>A0ABP3CW61</accession>
<dbReference type="EMBL" id="BAAABU010000002">
    <property type="protein sequence ID" value="GAA0216744.1"/>
    <property type="molecule type" value="Genomic_DNA"/>
</dbReference>
<evidence type="ECO:0000313" key="2">
    <source>
        <dbReference type="Proteomes" id="UP001500416"/>
    </source>
</evidence>
<protein>
    <submittedName>
        <fullName evidence="1">Uncharacterized protein</fullName>
    </submittedName>
</protein>
<gene>
    <name evidence="1" type="ORF">GCM10010492_13240</name>
</gene>
<sequence>MSLRQNSLLSPEVVTAALAELRGSRAALHRSHLVARCDLGLAMPGLRFGHAAPASGFVLSGDCVCRDLVADVLHIVSVFLTEHGTDRTNPAGAVRAHVRKRVVDVFRAYRADRGAQVKPKQVRQNRFGRALPDEEHRAVLGHLADEAGYSAPLPGHGYLLRRLAERCAAEFGEPVPYYLERMPNILRTVKQVCSAGTRVNVGTRTAPEYVTWYDAYIERPLGRRPDAAARSLSDDAAWAAVADPGAARAFDAVTEAEPDPDAAVVATVVDRVAAVAPADQPRTVRTAVRVLADRGLLPPDRAAALLADPDRLDDVLSRAREVVVAGGRRG</sequence>
<organism evidence="1 2">
    <name type="scientific">Saccharothrix mutabilis subsp. mutabilis</name>
    <dbReference type="NCBI Taxonomy" id="66855"/>
    <lineage>
        <taxon>Bacteria</taxon>
        <taxon>Bacillati</taxon>
        <taxon>Actinomycetota</taxon>
        <taxon>Actinomycetes</taxon>
        <taxon>Pseudonocardiales</taxon>
        <taxon>Pseudonocardiaceae</taxon>
        <taxon>Saccharothrix</taxon>
    </lineage>
</organism>
<name>A0ABP3CW61_9PSEU</name>
<dbReference type="Proteomes" id="UP001500416">
    <property type="component" value="Unassembled WGS sequence"/>
</dbReference>
<reference evidence="2" key="1">
    <citation type="journal article" date="2019" name="Int. J. Syst. Evol. Microbiol.">
        <title>The Global Catalogue of Microorganisms (GCM) 10K type strain sequencing project: providing services to taxonomists for standard genome sequencing and annotation.</title>
        <authorList>
            <consortium name="The Broad Institute Genomics Platform"/>
            <consortium name="The Broad Institute Genome Sequencing Center for Infectious Disease"/>
            <person name="Wu L."/>
            <person name="Ma J."/>
        </authorList>
    </citation>
    <scope>NUCLEOTIDE SEQUENCE [LARGE SCALE GENOMIC DNA]</scope>
    <source>
        <strain evidence="2">JCM 3380</strain>
    </source>
</reference>
<proteinExistence type="predicted"/>